<evidence type="ECO:0000259" key="2">
    <source>
        <dbReference type="Pfam" id="PF10022"/>
    </source>
</evidence>
<evidence type="ECO:0000256" key="1">
    <source>
        <dbReference type="SAM" id="MobiDB-lite"/>
    </source>
</evidence>
<reference evidence="4" key="1">
    <citation type="journal article" date="2019" name="Int. J. Syst. Evol. Microbiol.">
        <title>The Global Catalogue of Microorganisms (GCM) 10K type strain sequencing project: providing services to taxonomists for standard genome sequencing and annotation.</title>
        <authorList>
            <consortium name="The Broad Institute Genomics Platform"/>
            <consortium name="The Broad Institute Genome Sequencing Center for Infectious Disease"/>
            <person name="Wu L."/>
            <person name="Ma J."/>
        </authorList>
    </citation>
    <scope>NUCLEOTIDE SEQUENCE [LARGE SCALE GENOMIC DNA]</scope>
    <source>
        <strain evidence="4">JCM 12165</strain>
    </source>
</reference>
<dbReference type="PANTHER" id="PTHR35339">
    <property type="entry name" value="LINALOOL DEHYDRATASE_ISOMERASE DOMAIN-CONTAINING PROTEIN"/>
    <property type="match status" value="1"/>
</dbReference>
<dbReference type="InterPro" id="IPR016624">
    <property type="entry name" value="UCP014753"/>
</dbReference>
<feature type="domain" description="DUF2264" evidence="2">
    <location>
        <begin position="12"/>
        <end position="368"/>
    </location>
</feature>
<dbReference type="Proteomes" id="UP001597145">
    <property type="component" value="Unassembled WGS sequence"/>
</dbReference>
<protein>
    <submittedName>
        <fullName evidence="3">DUF2264 domain-containing protein</fullName>
    </submittedName>
</protein>
<dbReference type="RefSeq" id="WP_343985702.1">
    <property type="nucleotide sequence ID" value="NZ_BAAAJG010000026.1"/>
</dbReference>
<feature type="region of interest" description="Disordered" evidence="1">
    <location>
        <begin position="647"/>
        <end position="671"/>
    </location>
</feature>
<accession>A0ABW4FSY8</accession>
<comment type="caution">
    <text evidence="3">The sequence shown here is derived from an EMBL/GenBank/DDBJ whole genome shotgun (WGS) entry which is preliminary data.</text>
</comment>
<dbReference type="InterPro" id="IPR049349">
    <property type="entry name" value="DUF2264_N"/>
</dbReference>
<keyword evidence="4" id="KW-1185">Reference proteome</keyword>
<dbReference type="EMBL" id="JBHUCP010000025">
    <property type="protein sequence ID" value="MFD1533614.1"/>
    <property type="molecule type" value="Genomic_DNA"/>
</dbReference>
<gene>
    <name evidence="3" type="ORF">ACFSCY_29745</name>
</gene>
<organism evidence="3 4">
    <name type="scientific">Pseudonocardia aurantiaca</name>
    <dbReference type="NCBI Taxonomy" id="75290"/>
    <lineage>
        <taxon>Bacteria</taxon>
        <taxon>Bacillati</taxon>
        <taxon>Actinomycetota</taxon>
        <taxon>Actinomycetes</taxon>
        <taxon>Pseudonocardiales</taxon>
        <taxon>Pseudonocardiaceae</taxon>
        <taxon>Pseudonocardia</taxon>
    </lineage>
</organism>
<dbReference type="PANTHER" id="PTHR35339:SF4">
    <property type="entry name" value="LINALOOL DEHYDRATASE_ISOMERASE DOMAIN-CONTAINING PROTEIN"/>
    <property type="match status" value="1"/>
</dbReference>
<evidence type="ECO:0000313" key="3">
    <source>
        <dbReference type="EMBL" id="MFD1533614.1"/>
    </source>
</evidence>
<proteinExistence type="predicted"/>
<evidence type="ECO:0000313" key="4">
    <source>
        <dbReference type="Proteomes" id="UP001597145"/>
    </source>
</evidence>
<sequence length="671" mass="71311">MGPAVAQATGPRMPWERTADRMLLALRRYATDGNAQIRLPGVASHNGVWSDGLEGFARSFLLAAFRLAGAGGADPHGFAGWYASGLSAGVDPASPERWPTFAESSQARVEAASVAIALHETRPWIWDRLPARTQEQLLSWFAPMVGNVMPPNNWIWFQAVTEAFARGAGGDWRQDDLDRTIALTEDWYAAAGWYSDGLAAGYGHAAGGHRRNFDHYNGWAMHLYPLWYCRIAGQAAESGLLDRYRERLRRFLADQRVLVGANGSPLIQGRSLTYRFAALAPVWAGALFDATPLGPGETRALAARTLDHFLAHGALDDEGLLSLGWHRPFRGLLQGYSGPASPYWASKGFIGLLLPPEHPVWTAPEEPLAVERGDVARTLVAPGWLVSATAADGVVRVVNHGSDHTDPAALHSDDPSYARLTYSTHAAPDMPEDPAGGPVDGTATLVDADGRAAHRRPLRRLAVAGATGVSRSRAHWPDEERWDAFGGPRTGYRLGPWITVGSVLRGAIEIRAVRVDPATTGDDPGELRLRLGGWALPVTGPDAATTDAATTATVTGSNGVCSAVVALHGFDRAGVHHATDANPLGARSATPVLWRDGPVAPGAVHVAAVHLGGAELVRAELPGVAVTADGSAAVIRVTWPGGTHDVLTLPAPDESDEASLASSDRKDPTRA</sequence>
<dbReference type="Pfam" id="PF10022">
    <property type="entry name" value="DUF2264"/>
    <property type="match status" value="1"/>
</dbReference>
<name>A0ABW4FSY8_9PSEU</name>